<evidence type="ECO:0000313" key="1">
    <source>
        <dbReference type="EMBL" id="KAJ3532196.1"/>
    </source>
</evidence>
<proteinExistence type="predicted"/>
<dbReference type="Proteomes" id="UP001148662">
    <property type="component" value="Unassembled WGS sequence"/>
</dbReference>
<reference evidence="1" key="1">
    <citation type="submission" date="2022-07" db="EMBL/GenBank/DDBJ databases">
        <title>Genome Sequence of Phlebia brevispora.</title>
        <authorList>
            <person name="Buettner E."/>
        </authorList>
    </citation>
    <scope>NUCLEOTIDE SEQUENCE</scope>
    <source>
        <strain evidence="1">MPL23</strain>
    </source>
</reference>
<organism evidence="1 2">
    <name type="scientific">Phlebia brevispora</name>
    <dbReference type="NCBI Taxonomy" id="194682"/>
    <lineage>
        <taxon>Eukaryota</taxon>
        <taxon>Fungi</taxon>
        <taxon>Dikarya</taxon>
        <taxon>Basidiomycota</taxon>
        <taxon>Agaricomycotina</taxon>
        <taxon>Agaricomycetes</taxon>
        <taxon>Polyporales</taxon>
        <taxon>Meruliaceae</taxon>
        <taxon>Phlebia</taxon>
    </lineage>
</organism>
<dbReference type="EMBL" id="JANHOG010001747">
    <property type="protein sequence ID" value="KAJ3532196.1"/>
    <property type="molecule type" value="Genomic_DNA"/>
</dbReference>
<evidence type="ECO:0000313" key="2">
    <source>
        <dbReference type="Proteomes" id="UP001148662"/>
    </source>
</evidence>
<accession>A0ACC1S4V7</accession>
<comment type="caution">
    <text evidence="1">The sequence shown here is derived from an EMBL/GenBank/DDBJ whole genome shotgun (WGS) entry which is preliminary data.</text>
</comment>
<name>A0ACC1S4V7_9APHY</name>
<gene>
    <name evidence="1" type="ORF">NM688_g7458</name>
</gene>
<protein>
    <submittedName>
        <fullName evidence="1">Uncharacterized protein</fullName>
    </submittedName>
</protein>
<sequence>MPELVTPIILWIFFMDAQAPHLAGNLYIQAAVTAWLLYDYLLTLSDEVRCVWQRQYSATTFIFFIIRYSALLRQLRGIQYYWDGGGLDGARCTAISIIVSCTDTVFYTAVVAFAALRIYAITRKGTRKAALVFGLGLVFVFCDTYTASTEIKESKLYTSLGCQYTSNFGLLNDTFHTNQAINYAGIRRMLRHGGIGHPTLSLLIRDAIVKGTIIYSAVAMWGIISTVFSRDGLESVTIPYISTLACRFMFRLRQVRIAESNPASSSRDYISTRVVENIGGPLDLTSGYYDSLQAELHSGDGPVEVVTVTNEPLLAGLEHGVDTSYA</sequence>
<keyword evidence="2" id="KW-1185">Reference proteome</keyword>